<dbReference type="Proteomes" id="UP001499938">
    <property type="component" value="Unassembled WGS sequence"/>
</dbReference>
<feature type="domain" description="Aldehyde oxidase/xanthine dehydrogenase a/b hammerhead" evidence="4">
    <location>
        <begin position="20"/>
        <end position="135"/>
    </location>
</feature>
<dbReference type="PANTHER" id="PTHR11908:SF132">
    <property type="entry name" value="ALDEHYDE OXIDASE 1-RELATED"/>
    <property type="match status" value="1"/>
</dbReference>
<dbReference type="SMART" id="SM01008">
    <property type="entry name" value="Ald_Xan_dh_C"/>
    <property type="match status" value="1"/>
</dbReference>
<organism evidence="5 6">
    <name type="scientific">Nostocoides veronense</name>
    <dbReference type="NCBI Taxonomy" id="330836"/>
    <lineage>
        <taxon>Bacteria</taxon>
        <taxon>Bacillati</taxon>
        <taxon>Actinomycetota</taxon>
        <taxon>Actinomycetes</taxon>
        <taxon>Micrococcales</taxon>
        <taxon>Intrasporangiaceae</taxon>
        <taxon>Nostocoides</taxon>
    </lineage>
</organism>
<comment type="caution">
    <text evidence="5">The sequence shown here is derived from an EMBL/GenBank/DDBJ whole genome shotgun (WGS) entry which is preliminary data.</text>
</comment>
<feature type="compositionally biased region" description="Basic and acidic residues" evidence="3">
    <location>
        <begin position="800"/>
        <end position="809"/>
    </location>
</feature>
<dbReference type="Pfam" id="PF02738">
    <property type="entry name" value="MoCoBD_1"/>
    <property type="match status" value="1"/>
</dbReference>
<accession>A0ABP4Y2J6</accession>
<evidence type="ECO:0000313" key="5">
    <source>
        <dbReference type="EMBL" id="GAA1796143.1"/>
    </source>
</evidence>
<proteinExistence type="predicted"/>
<dbReference type="NCBIfam" id="NF040766">
    <property type="entry name" value="CODH_aero_grp5"/>
    <property type="match status" value="1"/>
</dbReference>
<evidence type="ECO:0000259" key="4">
    <source>
        <dbReference type="SMART" id="SM01008"/>
    </source>
</evidence>
<dbReference type="Gene3D" id="3.30.365.10">
    <property type="entry name" value="Aldehyde oxidase/xanthine dehydrogenase, molybdopterin binding domain"/>
    <property type="match status" value="4"/>
</dbReference>
<sequence>MTTKMFGAPIKRREDPRLVTGGGRYLDDLGHTAFEAAFVRSPHAHARIVDIDVTDALETPGLVGIWTHEDLDGPVGENLPLLIPHPALIAPATGFALAKDEVNHVGEAIVLVVAENRYAAEDAVARIRVDYDFLPVVVGLETARTAANLVHDHAPGNISAHLLQEVGDVETAMAGAPHRLSLDLAIERSACMPMEGKGVYARWDTDAEHLTLWSSTQTSTGVRAAVAARLGLPLAKVDCITPDVGGGFGVKIMHPWPEEVLIPWAARLLGHDVKWTEDRREHFISSAHERGQLQEVEVGFDDEGRVLALDVKFWHDNGAYTPYGIIVPIITATQLLGPYKPGAYRVEFWSMFTNTVLVTPYRGAGRPQGCFAMERTMDAIADYLGVDRAEVRSRNFILPEEMPYDHGLMFQDGRPLKYDSGDFPASLAKLKALVGWDDFAAYREQAASEGRRVGLGIGCYVEGTGVGPYEGAHVVIETSGRVNVATGLTTQGQGHQTAFAQIVADELGVPIETVHVTTGDTRRMAYAVGTFASRAAVMSGNAIALAARAAKAKALKIAADALEVSEDDLEIIDGVIGVKGLPEASMPIGTTAVLSNPLRYAFDEAAKAATQFAGTFDPDKPPVADDEEPGLEGKDFYSPTQATFANGMHAAIVETDPVTAEIKILRYCVIHDCGTMINPMIVEGQVHGGVAQGVGGALYERMVYDEFGQLLNASFMDFLIPYASEVPHVEADHLETPSPLNPLGIKGAGEAGCIPVSAVIASAIEDAEGFPITSMPISPGDLWELRQQHDRGELPSLRRTTAESAKEKS</sequence>
<gene>
    <name evidence="5" type="ORF">GCM10009811_20520</name>
</gene>
<dbReference type="InterPro" id="IPR037165">
    <property type="entry name" value="AldOxase/xan_DH_Mopterin-bd_sf"/>
</dbReference>
<dbReference type="EMBL" id="BAAAPO010000033">
    <property type="protein sequence ID" value="GAA1796143.1"/>
    <property type="molecule type" value="Genomic_DNA"/>
</dbReference>
<evidence type="ECO:0000256" key="1">
    <source>
        <dbReference type="ARBA" id="ARBA00022505"/>
    </source>
</evidence>
<keyword evidence="1" id="KW-0500">Molybdenum</keyword>
<dbReference type="SUPFAM" id="SSF56003">
    <property type="entry name" value="Molybdenum cofactor-binding domain"/>
    <property type="match status" value="1"/>
</dbReference>
<evidence type="ECO:0000256" key="2">
    <source>
        <dbReference type="ARBA" id="ARBA00023002"/>
    </source>
</evidence>
<dbReference type="Gene3D" id="3.90.1170.50">
    <property type="entry name" value="Aldehyde oxidase/xanthine dehydrogenase, a/b hammerhead"/>
    <property type="match status" value="1"/>
</dbReference>
<dbReference type="InterPro" id="IPR008274">
    <property type="entry name" value="AldOxase/xan_DH_MoCoBD1"/>
</dbReference>
<dbReference type="PANTHER" id="PTHR11908">
    <property type="entry name" value="XANTHINE DEHYDROGENASE"/>
    <property type="match status" value="1"/>
</dbReference>
<keyword evidence="6" id="KW-1185">Reference proteome</keyword>
<dbReference type="InterPro" id="IPR046867">
    <property type="entry name" value="AldOxase/xan_DH_MoCoBD2"/>
</dbReference>
<feature type="region of interest" description="Disordered" evidence="3">
    <location>
        <begin position="785"/>
        <end position="809"/>
    </location>
</feature>
<dbReference type="InterPro" id="IPR016208">
    <property type="entry name" value="Ald_Oxase/xanthine_DH-like"/>
</dbReference>
<reference evidence="6" key="1">
    <citation type="journal article" date="2019" name="Int. J. Syst. Evol. Microbiol.">
        <title>The Global Catalogue of Microorganisms (GCM) 10K type strain sequencing project: providing services to taxonomists for standard genome sequencing and annotation.</title>
        <authorList>
            <consortium name="The Broad Institute Genomics Platform"/>
            <consortium name="The Broad Institute Genome Sequencing Center for Infectious Disease"/>
            <person name="Wu L."/>
            <person name="Ma J."/>
        </authorList>
    </citation>
    <scope>NUCLEOTIDE SEQUENCE [LARGE SCALE GENOMIC DNA]</scope>
    <source>
        <strain evidence="6">JCM 15592</strain>
    </source>
</reference>
<evidence type="ECO:0000313" key="6">
    <source>
        <dbReference type="Proteomes" id="UP001499938"/>
    </source>
</evidence>
<dbReference type="SUPFAM" id="SSF54665">
    <property type="entry name" value="CO dehydrogenase molybdoprotein N-domain-like"/>
    <property type="match status" value="1"/>
</dbReference>
<name>A0ABP4Y2J6_9MICO</name>
<dbReference type="RefSeq" id="WP_344084571.1">
    <property type="nucleotide sequence ID" value="NZ_BAAAPO010000033.1"/>
</dbReference>
<dbReference type="Pfam" id="PF20256">
    <property type="entry name" value="MoCoBD_2"/>
    <property type="match status" value="1"/>
</dbReference>
<dbReference type="InterPro" id="IPR000674">
    <property type="entry name" value="Ald_Oxase/Xan_DH_a/b"/>
</dbReference>
<protein>
    <submittedName>
        <fullName evidence="5">Xanthine dehydrogenase family protein molybdopterin-binding subunit</fullName>
    </submittedName>
</protein>
<evidence type="ECO:0000256" key="3">
    <source>
        <dbReference type="SAM" id="MobiDB-lite"/>
    </source>
</evidence>
<keyword evidence="2" id="KW-0560">Oxidoreductase</keyword>
<dbReference type="InterPro" id="IPR036856">
    <property type="entry name" value="Ald_Oxase/Xan_DH_a/b_sf"/>
</dbReference>
<dbReference type="Pfam" id="PF01315">
    <property type="entry name" value="Ald_Xan_dh_C"/>
    <property type="match status" value="1"/>
</dbReference>